<dbReference type="FunFam" id="1.10.340.70:FF:000004">
    <property type="entry name" value="Retrovirus-related Pol polyprotein from transposon 297-like Protein"/>
    <property type="match status" value="1"/>
</dbReference>
<feature type="region of interest" description="Disordered" evidence="5">
    <location>
        <begin position="251"/>
        <end position="273"/>
    </location>
</feature>
<dbReference type="SUPFAM" id="SSF57756">
    <property type="entry name" value="Retrovirus zinc finger-like domains"/>
    <property type="match status" value="1"/>
</dbReference>
<evidence type="ECO:0000256" key="4">
    <source>
        <dbReference type="PROSITE-ProRule" id="PRU00047"/>
    </source>
</evidence>
<dbReference type="PANTHER" id="PTHR37984">
    <property type="entry name" value="PROTEIN CBG26694"/>
    <property type="match status" value="1"/>
</dbReference>
<keyword evidence="4" id="KW-0862">Zinc</keyword>
<dbReference type="PROSITE" id="PS50994">
    <property type="entry name" value="INTEGRASE"/>
    <property type="match status" value="1"/>
</dbReference>
<dbReference type="InterPro" id="IPR001878">
    <property type="entry name" value="Znf_CCHC"/>
</dbReference>
<dbReference type="GO" id="GO:0008270">
    <property type="term" value="F:zinc ion binding"/>
    <property type="evidence" value="ECO:0007669"/>
    <property type="project" value="UniProtKB-KW"/>
</dbReference>
<feature type="domain" description="Integrase catalytic" evidence="7">
    <location>
        <begin position="1010"/>
        <end position="1162"/>
    </location>
</feature>
<dbReference type="EMBL" id="JARQWQ010000154">
    <property type="protein sequence ID" value="KAK2548171.1"/>
    <property type="molecule type" value="Genomic_DNA"/>
</dbReference>
<dbReference type="InterPro" id="IPR036397">
    <property type="entry name" value="RNaseH_sf"/>
</dbReference>
<evidence type="ECO:0000313" key="9">
    <source>
        <dbReference type="Proteomes" id="UP001249851"/>
    </source>
</evidence>
<dbReference type="Pfam" id="PF00665">
    <property type="entry name" value="rve"/>
    <property type="match status" value="1"/>
</dbReference>
<dbReference type="Pfam" id="PF00078">
    <property type="entry name" value="RVT_1"/>
    <property type="match status" value="1"/>
</dbReference>
<sequence length="1544" mass="174980">MAVCLSGLTGPAAFDTVGEPATLWQRWRIWKDEFELFVTASGIDDPKQQRALLLHLAGPGVREIFRTIPEEMKGDAKDYKKAMESLNDYFKLKKNIPKARQNFLGATRAPGERINNFVTRLSSLAEHCEYGEEKDNMTRDQVLTHIKDKHLKSKLYRSENLTLSKLLEVVNQYHDKDALILVQPEDQINRVQLAEKQTTSQMKFQGRCWNCNKIGHQAKDCRCSRDHVCEFCGRLGHFAVCCRYQQEHASNTTHPTNHGRTRPPQARKQERREKVHAVTQQADGEDSRDDAFYVFTASTSECFETLELCINDKIVNVIVDSGASCNLMSEHVFNSLTGGKAPLAGCDKHVYAYTHSKPLDLKGSCMLRVTVPQTKISAVAEFYIVPGQAATLLGRKTSETLAILKVGINVNNCNANIDHAQPPDKKAALRVQFLKIFEGLGKLKGYQLKLHQDDSIPPVAQPLRRIPFSRRQKVTAKLKQLEELGVIEKVNGPISWINPLVAVEKPNGDIRICLDMRQANRAILREKHPVPTVEETLQEISEAKVFSKLDLNMAFHQIEFHPDSRDITTFAAPNGLYRYKRLLFGDCPGAYNLYDDVRVEGRDHKEHDENLDKVMRKFEEHGLTLNYEKCVIAAKSMEYMGEVLTGEGLQVSKKRVKAIVDAPRPQNQSEVRSLLGSAQFCAKFIPGFSTISSPLWDLTCTGKSWKWGTKEEEAFEEIKKLLTNAPVMAYFAKDAKTRLVTDASPVGLGAALEQQQEDGSYRPVYYASRKLSNVEKRYSQFEREALAVRWACQKFYLYLYGMEFELRTDHKPLVTVLGVKSTPPSARIERWLLYLQQFRYVVTHILGKENSADALSRLPVGPAQDHDARESTEYACSIASEAVPAALTPQQVEQASAKDPTLQLVRQAVTSGEWSCLSGTVYKALAQELWVLGQLVLRGDRIIMPESLWKHTIALAHEGHQGMTRTKARLREKVWWPNMDKQVEQFVKTCHPCQLVGPRSKTEPIRSTTLPEVPWGDIAVDLLEIPGGNHLLVVVDNYSRWPEVILLRKTDASHVTRAMEGIFQTHGIPESVRSDNGPPFSSAEFEGFLDYLGIVHLKGIPYWPQSNGQVERCNETLLKIIRIATLEGKDWKRVLQNFLFQYRTTPHTVSGLSPAELLMGRRLKDKLPRVTVPSERITEAHWQQLLRERDAREKLRQKEYADSKRSAQYSDIGEGDQILLNKSPDNKLCPNFEPLPYKVVEKKGNAVLIQDHEGNTRLRNASHMKKFIQPDPATEATEVHEGDQEEDTPTGRQLETTVLTPPTYVDKQLNLPPESSASPLSSRPTRVRRPPAWMSDFVSFCALTPEHPRCSCHDVSPDETCTDCLRSKAANIGRSTGICDDLEFLPEEELSNVQLCALHMEMTNTEQLLRSMRLGPVPERRDKQYQGDRLTVQKKAGQQTEIGKHNIHVSSMSGPMERNFLASLDDIVEHFLPIEKMKKTYSDLNTAKNMILNRITFLVTNKVNSGIQTYRRSVQLLPFNIAKSWFLIRLTVASRHASEIFHFL</sequence>
<protein>
    <submittedName>
        <fullName evidence="8">Transposon Ty3-G Gag-Pol polyprotein</fullName>
    </submittedName>
</protein>
<dbReference type="FunFam" id="3.30.70.270:FF:000003">
    <property type="entry name" value="Transposon Ty3-G Gag-Pol polyprotein"/>
    <property type="match status" value="1"/>
</dbReference>
<dbReference type="FunFam" id="3.10.20.370:FF:000001">
    <property type="entry name" value="Retrovirus-related Pol polyprotein from transposon 17.6-like protein"/>
    <property type="match status" value="1"/>
</dbReference>
<evidence type="ECO:0000256" key="1">
    <source>
        <dbReference type="ARBA" id="ARBA00022670"/>
    </source>
</evidence>
<dbReference type="Pfam" id="PF17919">
    <property type="entry name" value="RT_RNaseH_2"/>
    <property type="match status" value="1"/>
</dbReference>
<dbReference type="GO" id="GO:0006508">
    <property type="term" value="P:proteolysis"/>
    <property type="evidence" value="ECO:0007669"/>
    <property type="project" value="UniProtKB-KW"/>
</dbReference>
<keyword evidence="4" id="KW-0479">Metal-binding</keyword>
<keyword evidence="1" id="KW-0645">Protease</keyword>
<dbReference type="Pfam" id="PF17921">
    <property type="entry name" value="Integrase_H2C2"/>
    <property type="match status" value="1"/>
</dbReference>
<dbReference type="Pfam" id="PF00098">
    <property type="entry name" value="zf-CCHC"/>
    <property type="match status" value="1"/>
</dbReference>
<dbReference type="SUPFAM" id="SSF53098">
    <property type="entry name" value="Ribonuclease H-like"/>
    <property type="match status" value="1"/>
</dbReference>
<evidence type="ECO:0000256" key="5">
    <source>
        <dbReference type="SAM" id="MobiDB-lite"/>
    </source>
</evidence>
<dbReference type="InterPro" id="IPR043128">
    <property type="entry name" value="Rev_trsase/Diguanyl_cyclase"/>
</dbReference>
<dbReference type="GO" id="GO:0003677">
    <property type="term" value="F:DNA binding"/>
    <property type="evidence" value="ECO:0007669"/>
    <property type="project" value="UniProtKB-KW"/>
</dbReference>
<comment type="caution">
    <text evidence="8">The sequence shown here is derived from an EMBL/GenBank/DDBJ whole genome shotgun (WGS) entry which is preliminary data.</text>
</comment>
<dbReference type="InterPro" id="IPR041577">
    <property type="entry name" value="RT_RNaseH_2"/>
</dbReference>
<dbReference type="Gene3D" id="3.30.420.10">
    <property type="entry name" value="Ribonuclease H-like superfamily/Ribonuclease H"/>
    <property type="match status" value="1"/>
</dbReference>
<dbReference type="Gene3D" id="3.10.20.370">
    <property type="match status" value="1"/>
</dbReference>
<dbReference type="InterPro" id="IPR012337">
    <property type="entry name" value="RNaseH-like_sf"/>
</dbReference>
<dbReference type="InterPro" id="IPR036875">
    <property type="entry name" value="Znf_CCHC_sf"/>
</dbReference>
<evidence type="ECO:0000256" key="3">
    <source>
        <dbReference type="ARBA" id="ARBA00023125"/>
    </source>
</evidence>
<keyword evidence="9" id="KW-1185">Reference proteome</keyword>
<dbReference type="Gene3D" id="3.10.10.10">
    <property type="entry name" value="HIV Type 1 Reverse Transcriptase, subunit A, domain 1"/>
    <property type="match status" value="1"/>
</dbReference>
<evidence type="ECO:0000259" key="7">
    <source>
        <dbReference type="PROSITE" id="PS50994"/>
    </source>
</evidence>
<dbReference type="InterPro" id="IPR000477">
    <property type="entry name" value="RT_dom"/>
</dbReference>
<keyword evidence="2" id="KW-0378">Hydrolase</keyword>
<dbReference type="InterPro" id="IPR021109">
    <property type="entry name" value="Peptidase_aspartic_dom_sf"/>
</dbReference>
<dbReference type="PROSITE" id="PS50158">
    <property type="entry name" value="ZF_CCHC"/>
    <property type="match status" value="1"/>
</dbReference>
<dbReference type="GO" id="GO:0004190">
    <property type="term" value="F:aspartic-type endopeptidase activity"/>
    <property type="evidence" value="ECO:0007669"/>
    <property type="project" value="UniProtKB-KW"/>
</dbReference>
<dbReference type="FunFam" id="3.30.420.10:FF:000063">
    <property type="entry name" value="Retrovirus-related Pol polyprotein from transposon 297-like Protein"/>
    <property type="match status" value="1"/>
</dbReference>
<dbReference type="Gene3D" id="1.10.340.70">
    <property type="match status" value="1"/>
</dbReference>
<dbReference type="Gene3D" id="3.30.70.270">
    <property type="match status" value="2"/>
</dbReference>
<reference evidence="8" key="2">
    <citation type="journal article" date="2023" name="Science">
        <title>Genomic signatures of disease resistance in endangered staghorn corals.</title>
        <authorList>
            <person name="Vollmer S.V."/>
            <person name="Selwyn J.D."/>
            <person name="Despard B.A."/>
            <person name="Roesel C.L."/>
        </authorList>
    </citation>
    <scope>NUCLEOTIDE SEQUENCE</scope>
    <source>
        <strain evidence="8">K2</strain>
    </source>
</reference>
<keyword evidence="3" id="KW-0238">DNA-binding</keyword>
<reference evidence="8" key="1">
    <citation type="journal article" date="2023" name="G3 (Bethesda)">
        <title>Whole genome assembly and annotation of the endangered Caribbean coral Acropora cervicornis.</title>
        <authorList>
            <person name="Selwyn J.D."/>
            <person name="Vollmer S.V."/>
        </authorList>
    </citation>
    <scope>NUCLEOTIDE SEQUENCE</scope>
    <source>
        <strain evidence="8">K2</strain>
    </source>
</reference>
<feature type="compositionally biased region" description="Polar residues" evidence="5">
    <location>
        <begin position="1290"/>
        <end position="1300"/>
    </location>
</feature>
<dbReference type="InterPro" id="IPR041588">
    <property type="entry name" value="Integrase_H2C2"/>
</dbReference>
<organism evidence="8 9">
    <name type="scientific">Acropora cervicornis</name>
    <name type="common">Staghorn coral</name>
    <dbReference type="NCBI Taxonomy" id="6130"/>
    <lineage>
        <taxon>Eukaryota</taxon>
        <taxon>Metazoa</taxon>
        <taxon>Cnidaria</taxon>
        <taxon>Anthozoa</taxon>
        <taxon>Hexacorallia</taxon>
        <taxon>Scleractinia</taxon>
        <taxon>Astrocoeniina</taxon>
        <taxon>Acroporidae</taxon>
        <taxon>Acropora</taxon>
    </lineage>
</organism>
<keyword evidence="4" id="KW-0863">Zinc-finger</keyword>
<evidence type="ECO:0000256" key="2">
    <source>
        <dbReference type="ARBA" id="ARBA00022750"/>
    </source>
</evidence>
<dbReference type="CDD" id="cd09274">
    <property type="entry name" value="RNase_HI_RT_Ty3"/>
    <property type="match status" value="1"/>
</dbReference>
<dbReference type="GO" id="GO:0015074">
    <property type="term" value="P:DNA integration"/>
    <property type="evidence" value="ECO:0007669"/>
    <property type="project" value="InterPro"/>
</dbReference>
<feature type="region of interest" description="Disordered" evidence="5">
    <location>
        <begin position="1269"/>
        <end position="1327"/>
    </location>
</feature>
<feature type="compositionally biased region" description="Low complexity" evidence="5">
    <location>
        <begin position="1309"/>
        <end position="1322"/>
    </location>
</feature>
<dbReference type="SUPFAM" id="SSF56672">
    <property type="entry name" value="DNA/RNA polymerases"/>
    <property type="match status" value="1"/>
</dbReference>
<evidence type="ECO:0000313" key="8">
    <source>
        <dbReference type="EMBL" id="KAK2548171.1"/>
    </source>
</evidence>
<dbReference type="Gene3D" id="4.10.60.10">
    <property type="entry name" value="Zinc finger, CCHC-type"/>
    <property type="match status" value="1"/>
</dbReference>
<dbReference type="InterPro" id="IPR001584">
    <property type="entry name" value="Integrase_cat-core"/>
</dbReference>
<dbReference type="PANTHER" id="PTHR37984:SF11">
    <property type="entry name" value="INTEGRASE CATALYTIC DOMAIN-CONTAINING PROTEIN"/>
    <property type="match status" value="1"/>
</dbReference>
<dbReference type="InterPro" id="IPR050951">
    <property type="entry name" value="Retrovirus_Pol_polyprotein"/>
</dbReference>
<keyword evidence="2" id="KW-0064">Aspartyl protease</keyword>
<proteinExistence type="predicted"/>
<accession>A0AAD9PSC2</accession>
<dbReference type="InterPro" id="IPR043502">
    <property type="entry name" value="DNA/RNA_pol_sf"/>
</dbReference>
<dbReference type="Gene3D" id="2.40.70.10">
    <property type="entry name" value="Acid Proteases"/>
    <property type="match status" value="1"/>
</dbReference>
<dbReference type="CDD" id="cd01647">
    <property type="entry name" value="RT_LTR"/>
    <property type="match status" value="1"/>
</dbReference>
<dbReference type="Proteomes" id="UP001249851">
    <property type="component" value="Unassembled WGS sequence"/>
</dbReference>
<dbReference type="SMART" id="SM00343">
    <property type="entry name" value="ZnF_C2HC"/>
    <property type="match status" value="2"/>
</dbReference>
<feature type="domain" description="CCHC-type" evidence="6">
    <location>
        <begin position="207"/>
        <end position="222"/>
    </location>
</feature>
<evidence type="ECO:0000259" key="6">
    <source>
        <dbReference type="PROSITE" id="PS50158"/>
    </source>
</evidence>
<name>A0AAD9PSC2_ACRCE</name>
<gene>
    <name evidence="8" type="ORF">P5673_031699</name>
</gene>
<dbReference type="FunFam" id="3.30.70.270:FF:000026">
    <property type="entry name" value="Transposon Ty3-G Gag-Pol polyprotein"/>
    <property type="match status" value="1"/>
</dbReference>